<sequence length="109" mass="12003">MRRAHMVRSESVDGEMLVPLIEAPDLDGSELGESKRSVNVSFSDPLPLFCIKDTPIIYDSARLALPSTTTEMASALPPTTPAKREKKHCTICQQGTTTFKTRDSYFGIV</sequence>
<protein>
    <submittedName>
        <fullName evidence="1">Uncharacterized protein</fullName>
    </submittedName>
</protein>
<organism evidence="1 2">
    <name type="scientific">Ambrosia artemisiifolia</name>
    <name type="common">Common ragweed</name>
    <dbReference type="NCBI Taxonomy" id="4212"/>
    <lineage>
        <taxon>Eukaryota</taxon>
        <taxon>Viridiplantae</taxon>
        <taxon>Streptophyta</taxon>
        <taxon>Embryophyta</taxon>
        <taxon>Tracheophyta</taxon>
        <taxon>Spermatophyta</taxon>
        <taxon>Magnoliopsida</taxon>
        <taxon>eudicotyledons</taxon>
        <taxon>Gunneridae</taxon>
        <taxon>Pentapetalae</taxon>
        <taxon>asterids</taxon>
        <taxon>campanulids</taxon>
        <taxon>Asterales</taxon>
        <taxon>Asteraceae</taxon>
        <taxon>Asteroideae</taxon>
        <taxon>Heliantheae alliance</taxon>
        <taxon>Heliantheae</taxon>
        <taxon>Ambrosia</taxon>
    </lineage>
</organism>
<evidence type="ECO:0000313" key="2">
    <source>
        <dbReference type="Proteomes" id="UP001206925"/>
    </source>
</evidence>
<comment type="caution">
    <text evidence="1">The sequence shown here is derived from an EMBL/GenBank/DDBJ whole genome shotgun (WGS) entry which is preliminary data.</text>
</comment>
<name>A0AAD5GB98_AMBAR</name>
<proteinExistence type="predicted"/>
<dbReference type="AlphaFoldDB" id="A0AAD5GB98"/>
<gene>
    <name evidence="1" type="ORF">M8C21_033189</name>
</gene>
<accession>A0AAD5GB98</accession>
<keyword evidence="2" id="KW-1185">Reference proteome</keyword>
<dbReference type="Proteomes" id="UP001206925">
    <property type="component" value="Unassembled WGS sequence"/>
</dbReference>
<reference evidence="1" key="1">
    <citation type="submission" date="2022-06" db="EMBL/GenBank/DDBJ databases">
        <title>Uncovering the hologenomic basis of an extraordinary plant invasion.</title>
        <authorList>
            <person name="Bieker V.C."/>
            <person name="Martin M.D."/>
            <person name="Gilbert T."/>
            <person name="Hodgins K."/>
            <person name="Battlay P."/>
            <person name="Petersen B."/>
            <person name="Wilson J."/>
        </authorList>
    </citation>
    <scope>NUCLEOTIDE SEQUENCE</scope>
    <source>
        <strain evidence="1">AA19_3_7</strain>
        <tissue evidence="1">Leaf</tissue>
    </source>
</reference>
<dbReference type="EMBL" id="JAMZMK010009823">
    <property type="protein sequence ID" value="KAI7734126.1"/>
    <property type="molecule type" value="Genomic_DNA"/>
</dbReference>
<evidence type="ECO:0000313" key="1">
    <source>
        <dbReference type="EMBL" id="KAI7734126.1"/>
    </source>
</evidence>